<feature type="transmembrane region" description="Helical" evidence="2">
    <location>
        <begin position="172"/>
        <end position="195"/>
    </location>
</feature>
<evidence type="ECO:0000256" key="1">
    <source>
        <dbReference type="ARBA" id="ARBA00022801"/>
    </source>
</evidence>
<dbReference type="Gene3D" id="6.10.340.10">
    <property type="match status" value="1"/>
</dbReference>
<dbReference type="Proteomes" id="UP000218418">
    <property type="component" value="Chromosome"/>
</dbReference>
<keyword evidence="1" id="KW-0378">Hydrolase</keyword>
<evidence type="ECO:0000259" key="3">
    <source>
        <dbReference type="SMART" id="SM00331"/>
    </source>
</evidence>
<sequence>MSLKFLKIRKSRLSLLVVSIAFLSIFFIEIIILIPSIIRREKQLLNQIEEITEGKVSVLTQISVPAGIEETDAEIYDQLTNLVGLKEIMITDELKHVIVGGSFYTKEGQLIGSFGEKPQLSLSDFKRNPDKGFRTQDGSRYDAGWTTEQMGRDTFLIIRHDTTSLQPELNAYILRITGLVILISIFVTCGVWIALEPILIRPILCLRNDLIKAGEAISKDKQTPDFASASIQRKDELGDVITAFDTMYHQISTAYYQRKQAEAALKVSLAEVEKYSQALNDELEKGREMQLNFLPAEQIIKCFADKYSWEIASFFKPARQVAGDFYDIFELNNGSVGFVIADVCDKGVGAALFMALFRSLIRIFSAQIQLRGQAPQILEKNLPEAGWIGKSSLTNLAHLNALQAVSLTNEYVAKYHGELGMFATLFFGVLEPTTGLVTYINAGHEPLFIISPDGEVKQQLESTAPAVGMLANMDFPIRQIYLQPEEILIGYTDGVTEARNCENEFFTDKRLLTLLEQPIDSAQDLLNKITTSIEEHTGNSEQFDDITILALQRKV</sequence>
<keyword evidence="2" id="KW-0812">Transmembrane</keyword>
<dbReference type="SUPFAM" id="SSF81606">
    <property type="entry name" value="PP2C-like"/>
    <property type="match status" value="1"/>
</dbReference>
<proteinExistence type="predicted"/>
<gene>
    <name evidence="4" type="ORF">NIES267_43030</name>
</gene>
<dbReference type="Pfam" id="PF07228">
    <property type="entry name" value="SpoIIE"/>
    <property type="match status" value="1"/>
</dbReference>
<dbReference type="PANTHER" id="PTHR43156:SF2">
    <property type="entry name" value="STAGE II SPORULATION PROTEIN E"/>
    <property type="match status" value="1"/>
</dbReference>
<feature type="transmembrane region" description="Helical" evidence="2">
    <location>
        <begin position="12"/>
        <end position="34"/>
    </location>
</feature>
<dbReference type="SMART" id="SM00331">
    <property type="entry name" value="PP2C_SIG"/>
    <property type="match status" value="1"/>
</dbReference>
<dbReference type="OrthoDB" id="311592at2"/>
<dbReference type="InterPro" id="IPR001932">
    <property type="entry name" value="PPM-type_phosphatase-like_dom"/>
</dbReference>
<dbReference type="InterPro" id="IPR036457">
    <property type="entry name" value="PPM-type-like_dom_sf"/>
</dbReference>
<feature type="domain" description="PPM-type phosphatase" evidence="3">
    <location>
        <begin position="306"/>
        <end position="553"/>
    </location>
</feature>
<evidence type="ECO:0000256" key="2">
    <source>
        <dbReference type="SAM" id="Phobius"/>
    </source>
</evidence>
<accession>A0A1Z4LU75</accession>
<evidence type="ECO:0000313" key="4">
    <source>
        <dbReference type="EMBL" id="BAY84806.1"/>
    </source>
</evidence>
<dbReference type="AlphaFoldDB" id="A0A1Z4LU75"/>
<dbReference type="EMBL" id="AP018227">
    <property type="protein sequence ID" value="BAY84806.1"/>
    <property type="molecule type" value="Genomic_DNA"/>
</dbReference>
<name>A0A1Z4LU75_9CYAN</name>
<dbReference type="Gene3D" id="3.60.40.10">
    <property type="entry name" value="PPM-type phosphatase domain"/>
    <property type="match status" value="1"/>
</dbReference>
<dbReference type="GO" id="GO:0016791">
    <property type="term" value="F:phosphatase activity"/>
    <property type="evidence" value="ECO:0007669"/>
    <property type="project" value="TreeGrafter"/>
</dbReference>
<evidence type="ECO:0000313" key="5">
    <source>
        <dbReference type="Proteomes" id="UP000218418"/>
    </source>
</evidence>
<dbReference type="PANTHER" id="PTHR43156">
    <property type="entry name" value="STAGE II SPORULATION PROTEIN E-RELATED"/>
    <property type="match status" value="1"/>
</dbReference>
<keyword evidence="2" id="KW-0472">Membrane</keyword>
<organism evidence="4 5">
    <name type="scientific">Calothrix parasitica NIES-267</name>
    <dbReference type="NCBI Taxonomy" id="1973488"/>
    <lineage>
        <taxon>Bacteria</taxon>
        <taxon>Bacillati</taxon>
        <taxon>Cyanobacteriota</taxon>
        <taxon>Cyanophyceae</taxon>
        <taxon>Nostocales</taxon>
        <taxon>Calotrichaceae</taxon>
        <taxon>Calothrix</taxon>
    </lineage>
</organism>
<reference evidence="4 5" key="1">
    <citation type="submission" date="2017-06" db="EMBL/GenBank/DDBJ databases">
        <title>Genome sequencing of cyanobaciteial culture collection at National Institute for Environmental Studies (NIES).</title>
        <authorList>
            <person name="Hirose Y."/>
            <person name="Shimura Y."/>
            <person name="Fujisawa T."/>
            <person name="Nakamura Y."/>
            <person name="Kawachi M."/>
        </authorList>
    </citation>
    <scope>NUCLEOTIDE SEQUENCE [LARGE SCALE GENOMIC DNA]</scope>
    <source>
        <strain evidence="4 5">NIES-267</strain>
    </source>
</reference>
<keyword evidence="5" id="KW-1185">Reference proteome</keyword>
<dbReference type="InterPro" id="IPR052016">
    <property type="entry name" value="Bact_Sigma-Reg"/>
</dbReference>
<keyword evidence="2" id="KW-1133">Transmembrane helix</keyword>
<protein>
    <submittedName>
        <fullName evidence="4">Serine phosphatase</fullName>
    </submittedName>
</protein>